<keyword evidence="10" id="KW-1185">Reference proteome</keyword>
<evidence type="ECO:0000256" key="6">
    <source>
        <dbReference type="ARBA" id="ARBA00022989"/>
    </source>
</evidence>
<feature type="transmembrane region" description="Helical" evidence="8">
    <location>
        <begin position="329"/>
        <end position="349"/>
    </location>
</feature>
<accession>A0AAD5RPU2</accession>
<dbReference type="InterPro" id="IPR004688">
    <property type="entry name" value="Ni/Co_transpt"/>
</dbReference>
<evidence type="ECO:0000256" key="1">
    <source>
        <dbReference type="ARBA" id="ARBA00004127"/>
    </source>
</evidence>
<reference evidence="9" key="1">
    <citation type="submission" date="2022-07" db="EMBL/GenBank/DDBJ databases">
        <title>Draft genome sequence of Zalerion maritima ATCC 34329, a (micro)plastics degrading marine fungus.</title>
        <authorList>
            <person name="Paco A."/>
            <person name="Goncalves M.F.M."/>
            <person name="Rocha-Santos T.A.P."/>
            <person name="Alves A."/>
        </authorList>
    </citation>
    <scope>NUCLEOTIDE SEQUENCE</scope>
    <source>
        <strain evidence="9">ATCC 34329</strain>
    </source>
</reference>
<keyword evidence="7 8" id="KW-0472">Membrane</keyword>
<protein>
    <recommendedName>
        <fullName evidence="8">Nickel/cobalt efflux system</fullName>
    </recommendedName>
</protein>
<comment type="similarity">
    <text evidence="2 8">Belongs to the NiCoT transporter (TC 2.A.52) family.</text>
</comment>
<feature type="transmembrane region" description="Helical" evidence="8">
    <location>
        <begin position="134"/>
        <end position="157"/>
    </location>
</feature>
<evidence type="ECO:0000313" key="10">
    <source>
        <dbReference type="Proteomes" id="UP001201980"/>
    </source>
</evidence>
<dbReference type="InterPro" id="IPR011541">
    <property type="entry name" value="Ni/Co_transpt_high_affinity"/>
</dbReference>
<dbReference type="PANTHER" id="PTHR31611">
    <property type="entry name" value="HIGH-AFFINITY NICKEL TRANSPORT PROTEIN NIC1"/>
    <property type="match status" value="1"/>
</dbReference>
<feature type="transmembrane region" description="Helical" evidence="8">
    <location>
        <begin position="94"/>
        <end position="122"/>
    </location>
</feature>
<evidence type="ECO:0000256" key="2">
    <source>
        <dbReference type="ARBA" id="ARBA00010892"/>
    </source>
</evidence>
<dbReference type="GO" id="GO:0005886">
    <property type="term" value="C:plasma membrane"/>
    <property type="evidence" value="ECO:0007669"/>
    <property type="project" value="UniProtKB-SubCell"/>
</dbReference>
<keyword evidence="4" id="KW-0533">Nickel</keyword>
<gene>
    <name evidence="9" type="ORF">MKZ38_001870</name>
</gene>
<keyword evidence="5 8" id="KW-0812">Transmembrane</keyword>
<feature type="transmembrane region" description="Helical" evidence="8">
    <location>
        <begin position="28"/>
        <end position="49"/>
    </location>
</feature>
<comment type="caution">
    <text evidence="9">The sequence shown here is derived from an EMBL/GenBank/DDBJ whole genome shotgun (WGS) entry which is preliminary data.</text>
</comment>
<dbReference type="Proteomes" id="UP001201980">
    <property type="component" value="Unassembled WGS sequence"/>
</dbReference>
<organism evidence="9 10">
    <name type="scientific">Zalerion maritima</name>
    <dbReference type="NCBI Taxonomy" id="339359"/>
    <lineage>
        <taxon>Eukaryota</taxon>
        <taxon>Fungi</taxon>
        <taxon>Dikarya</taxon>
        <taxon>Ascomycota</taxon>
        <taxon>Pezizomycotina</taxon>
        <taxon>Sordariomycetes</taxon>
        <taxon>Lulworthiomycetidae</taxon>
        <taxon>Lulworthiales</taxon>
        <taxon>Lulworthiaceae</taxon>
        <taxon>Zalerion</taxon>
    </lineage>
</organism>
<feature type="transmembrane region" description="Helical" evidence="8">
    <location>
        <begin position="278"/>
        <end position="306"/>
    </location>
</feature>
<keyword evidence="6 8" id="KW-1133">Transmembrane helix</keyword>
<dbReference type="Pfam" id="PF03824">
    <property type="entry name" value="NicO"/>
    <property type="match status" value="1"/>
</dbReference>
<dbReference type="AlphaFoldDB" id="A0AAD5RPU2"/>
<dbReference type="PANTHER" id="PTHR31611:SF0">
    <property type="entry name" value="HIGH-AFFINITY NICKEL TRANSPORT PROTEIN NIC1"/>
    <property type="match status" value="1"/>
</dbReference>
<evidence type="ECO:0000256" key="5">
    <source>
        <dbReference type="ARBA" id="ARBA00022692"/>
    </source>
</evidence>
<comment type="subcellular location">
    <subcellularLocation>
        <location evidence="8">Cell membrane</location>
        <topology evidence="8">Multi-pass membrane protein</topology>
    </subcellularLocation>
    <subcellularLocation>
        <location evidence="1">Endomembrane system</location>
        <topology evidence="1">Multi-pass membrane protein</topology>
    </subcellularLocation>
</comment>
<keyword evidence="3 8" id="KW-0813">Transport</keyword>
<evidence type="ECO:0000256" key="8">
    <source>
        <dbReference type="RuleBase" id="RU362101"/>
    </source>
</evidence>
<proteinExistence type="inferred from homology"/>
<name>A0AAD5RPU2_9PEZI</name>
<evidence type="ECO:0000256" key="3">
    <source>
        <dbReference type="ARBA" id="ARBA00022448"/>
    </source>
</evidence>
<evidence type="ECO:0000313" key="9">
    <source>
        <dbReference type="EMBL" id="KAJ2901440.1"/>
    </source>
</evidence>
<evidence type="ECO:0000256" key="4">
    <source>
        <dbReference type="ARBA" id="ARBA00022596"/>
    </source>
</evidence>
<dbReference type="GO" id="GO:0015099">
    <property type="term" value="F:nickel cation transmembrane transporter activity"/>
    <property type="evidence" value="ECO:0007669"/>
    <property type="project" value="UniProtKB-UniRule"/>
</dbReference>
<dbReference type="GO" id="GO:0012505">
    <property type="term" value="C:endomembrane system"/>
    <property type="evidence" value="ECO:0007669"/>
    <property type="project" value="UniProtKB-SubCell"/>
</dbReference>
<dbReference type="EMBL" id="JAKWBI020000152">
    <property type="protein sequence ID" value="KAJ2901440.1"/>
    <property type="molecule type" value="Genomic_DNA"/>
</dbReference>
<evidence type="ECO:0000256" key="7">
    <source>
        <dbReference type="ARBA" id="ARBA00023136"/>
    </source>
</evidence>
<sequence>MTMARITHLCRPLPPLPGPLAHLPPSSLYIIALLVLVNLLVWSAVAAPLHLNPSLISPAVLSYTLGLRHALDADHIAAIDLVTRRLIAEGQRPVAVGTFFSLGHSTVVILTCVVVAATAGALSKKFDDFQRVGAIIGTSVSAAFLLLLCAANAWILWKLVGRLRGALREEREEVERRQIEGESDDDAGDAVAAHGTGQAMFEGVGCLSRVFKSLFKIVDRPWKMLPLGFCFGLGFDTSSEIAVLGIASIEGAKGRSLWLILIFPALFTEVFSRDRIAILYYSVVLTGITVTVSAFIGIIQLLTLIYNVKGEPEGPGWDGLAQIGDHSEIIGGSVCGLFVVIGVSSAIAYKPWRRRAVPQSPEDGARESVPC</sequence>